<evidence type="ECO:0000313" key="1">
    <source>
        <dbReference type="EMBL" id="KAK4030479.1"/>
    </source>
</evidence>
<gene>
    <name evidence="1" type="ORF">OUZ56_023715</name>
</gene>
<dbReference type="Proteomes" id="UP001234178">
    <property type="component" value="Unassembled WGS sequence"/>
</dbReference>
<keyword evidence="2" id="KW-1185">Reference proteome</keyword>
<protein>
    <submittedName>
        <fullName evidence="1">Uncharacterized protein</fullName>
    </submittedName>
</protein>
<proteinExistence type="predicted"/>
<dbReference type="EMBL" id="JAOYFB010000039">
    <property type="protein sequence ID" value="KAK4030479.1"/>
    <property type="molecule type" value="Genomic_DNA"/>
</dbReference>
<accession>A0ABR0AZM0</accession>
<sequence length="94" mass="11035">MWENWDFLHGSRQVGRARRDEAYGKAAPSLLGNRERHLSSRRRLSSADRMDAYSCQKFMFITYETNLTLEQNTFLPSDVRIMAEYPLDIYVLNG</sequence>
<comment type="caution">
    <text evidence="1">The sequence shown here is derived from an EMBL/GenBank/DDBJ whole genome shotgun (WGS) entry which is preliminary data.</text>
</comment>
<organism evidence="1 2">
    <name type="scientific">Daphnia magna</name>
    <dbReference type="NCBI Taxonomy" id="35525"/>
    <lineage>
        <taxon>Eukaryota</taxon>
        <taxon>Metazoa</taxon>
        <taxon>Ecdysozoa</taxon>
        <taxon>Arthropoda</taxon>
        <taxon>Crustacea</taxon>
        <taxon>Branchiopoda</taxon>
        <taxon>Diplostraca</taxon>
        <taxon>Cladocera</taxon>
        <taxon>Anomopoda</taxon>
        <taxon>Daphniidae</taxon>
        <taxon>Daphnia</taxon>
    </lineage>
</organism>
<name>A0ABR0AZM0_9CRUS</name>
<evidence type="ECO:0000313" key="2">
    <source>
        <dbReference type="Proteomes" id="UP001234178"/>
    </source>
</evidence>
<reference evidence="1 2" key="1">
    <citation type="journal article" date="2023" name="Nucleic Acids Res.">
        <title>The hologenome of Daphnia magna reveals possible DNA methylation and microbiome-mediated evolution of the host genome.</title>
        <authorList>
            <person name="Chaturvedi A."/>
            <person name="Li X."/>
            <person name="Dhandapani V."/>
            <person name="Marshall H."/>
            <person name="Kissane S."/>
            <person name="Cuenca-Cambronero M."/>
            <person name="Asole G."/>
            <person name="Calvet F."/>
            <person name="Ruiz-Romero M."/>
            <person name="Marangio P."/>
            <person name="Guigo R."/>
            <person name="Rago D."/>
            <person name="Mirbahai L."/>
            <person name="Eastwood N."/>
            <person name="Colbourne J.K."/>
            <person name="Zhou J."/>
            <person name="Mallon E."/>
            <person name="Orsini L."/>
        </authorList>
    </citation>
    <scope>NUCLEOTIDE SEQUENCE [LARGE SCALE GENOMIC DNA]</scope>
    <source>
        <strain evidence="1">LRV0_1</strain>
    </source>
</reference>